<name>A0A183M9Q9_9TREM</name>
<dbReference type="AlphaFoldDB" id="A0A183M9Q9"/>
<evidence type="ECO:0000313" key="2">
    <source>
        <dbReference type="Proteomes" id="UP000277204"/>
    </source>
</evidence>
<proteinExistence type="predicted"/>
<gene>
    <name evidence="1" type="ORF">SMRZ_LOCUS12785</name>
</gene>
<keyword evidence="2" id="KW-1185">Reference proteome</keyword>
<protein>
    <submittedName>
        <fullName evidence="1">Uncharacterized protein</fullName>
    </submittedName>
</protein>
<organism evidence="1 2">
    <name type="scientific">Schistosoma margrebowiei</name>
    <dbReference type="NCBI Taxonomy" id="48269"/>
    <lineage>
        <taxon>Eukaryota</taxon>
        <taxon>Metazoa</taxon>
        <taxon>Spiralia</taxon>
        <taxon>Lophotrochozoa</taxon>
        <taxon>Platyhelminthes</taxon>
        <taxon>Trematoda</taxon>
        <taxon>Digenea</taxon>
        <taxon>Strigeidida</taxon>
        <taxon>Schistosomatoidea</taxon>
        <taxon>Schistosomatidae</taxon>
        <taxon>Schistosoma</taxon>
    </lineage>
</organism>
<accession>A0A183M9Q9</accession>
<evidence type="ECO:0000313" key="1">
    <source>
        <dbReference type="EMBL" id="VDP02068.1"/>
    </source>
</evidence>
<sequence>MRRLSRVLRKTSLKLRKFTVALVAKLRLLKNSL</sequence>
<dbReference type="EMBL" id="UZAI01008459">
    <property type="protein sequence ID" value="VDP02068.1"/>
    <property type="molecule type" value="Genomic_DNA"/>
</dbReference>
<dbReference type="Proteomes" id="UP000277204">
    <property type="component" value="Unassembled WGS sequence"/>
</dbReference>
<reference evidence="1 2" key="1">
    <citation type="submission" date="2018-11" db="EMBL/GenBank/DDBJ databases">
        <authorList>
            <consortium name="Pathogen Informatics"/>
        </authorList>
    </citation>
    <scope>NUCLEOTIDE SEQUENCE [LARGE SCALE GENOMIC DNA]</scope>
    <source>
        <strain evidence="1 2">Zambia</strain>
    </source>
</reference>